<evidence type="ECO:0000313" key="2">
    <source>
        <dbReference type="EMBL" id="KTF06603.1"/>
    </source>
</evidence>
<sequence length="73" mass="8097">MKLNPYANVHNGAFIGLYPALLVAVLLMVHYFSGALVLPIKEGGLRDFNTAIAMSLLSGYFWFCIQLNHKNVV</sequence>
<gene>
    <name evidence="2" type="ORF">MGSAQ_001901</name>
</gene>
<keyword evidence="1" id="KW-0472">Membrane</keyword>
<reference evidence="2" key="1">
    <citation type="submission" date="2013-11" db="EMBL/GenBank/DDBJ databases">
        <title>Microbial diversity, functional groups and degradation webs in Northern and Southern Mediterranean and Red Sea marine crude oil polluted sites.</title>
        <authorList>
            <person name="Daffonchio D."/>
            <person name="Mapelli F."/>
            <person name="Ferrer M."/>
            <person name="Richter M."/>
            <person name="Cherif A."/>
            <person name="Malkawi H.I."/>
            <person name="Yakimov M.M."/>
            <person name="Abdel-Fattah Y.R."/>
            <person name="Blaghen M."/>
            <person name="Golyshin P.N."/>
            <person name="Kalogerakis N."/>
            <person name="Boon N."/>
            <person name="Magagnini M."/>
            <person name="Fava F."/>
        </authorList>
    </citation>
    <scope>NUCLEOTIDE SEQUENCE</scope>
</reference>
<protein>
    <submittedName>
        <fullName evidence="2">Uncharacterized protein</fullName>
    </submittedName>
</protein>
<keyword evidence="1" id="KW-0812">Transmembrane</keyword>
<feature type="non-terminal residue" evidence="2">
    <location>
        <position position="73"/>
    </location>
</feature>
<feature type="transmembrane region" description="Helical" evidence="1">
    <location>
        <begin position="12"/>
        <end position="38"/>
    </location>
</feature>
<dbReference type="EMBL" id="AYSL01001049">
    <property type="protein sequence ID" value="KTF06603.1"/>
    <property type="molecule type" value="Genomic_DNA"/>
</dbReference>
<evidence type="ECO:0000256" key="1">
    <source>
        <dbReference type="SAM" id="Phobius"/>
    </source>
</evidence>
<dbReference type="AlphaFoldDB" id="A0A1B6NTB5"/>
<name>A0A1B6NTB5_9ZZZZ</name>
<accession>A0A1B6NTB5</accession>
<proteinExistence type="predicted"/>
<keyword evidence="1" id="KW-1133">Transmembrane helix</keyword>
<comment type="caution">
    <text evidence="2">The sequence shown here is derived from an EMBL/GenBank/DDBJ whole genome shotgun (WGS) entry which is preliminary data.</text>
</comment>
<organism evidence="2">
    <name type="scientific">marine sediment metagenome</name>
    <dbReference type="NCBI Taxonomy" id="412755"/>
    <lineage>
        <taxon>unclassified sequences</taxon>
        <taxon>metagenomes</taxon>
        <taxon>ecological metagenomes</taxon>
    </lineage>
</organism>
<feature type="transmembrane region" description="Helical" evidence="1">
    <location>
        <begin position="50"/>
        <end position="69"/>
    </location>
</feature>